<reference evidence="2" key="1">
    <citation type="submission" date="2018-10" db="EMBL/GenBank/DDBJ databases">
        <title>Population genomic analysis revealed the cold adaptation of white poplar.</title>
        <authorList>
            <person name="Liu Y.-J."/>
        </authorList>
    </citation>
    <scope>NUCLEOTIDE SEQUENCE [LARGE SCALE GENOMIC DNA]</scope>
    <source>
        <strain evidence="2">PAL-ZL1</strain>
    </source>
</reference>
<evidence type="ECO:0000313" key="2">
    <source>
        <dbReference type="EMBL" id="TKS12958.1"/>
    </source>
</evidence>
<organism evidence="2">
    <name type="scientific">Populus alba</name>
    <name type="common">White poplar</name>
    <dbReference type="NCBI Taxonomy" id="43335"/>
    <lineage>
        <taxon>Eukaryota</taxon>
        <taxon>Viridiplantae</taxon>
        <taxon>Streptophyta</taxon>
        <taxon>Embryophyta</taxon>
        <taxon>Tracheophyta</taxon>
        <taxon>Spermatophyta</taxon>
        <taxon>Magnoliopsida</taxon>
        <taxon>eudicotyledons</taxon>
        <taxon>Gunneridae</taxon>
        <taxon>Pentapetalae</taxon>
        <taxon>rosids</taxon>
        <taxon>fabids</taxon>
        <taxon>Malpighiales</taxon>
        <taxon>Salicaceae</taxon>
        <taxon>Saliceae</taxon>
        <taxon>Populus</taxon>
    </lineage>
</organism>
<dbReference type="EMBL" id="RCHU01000143">
    <property type="protein sequence ID" value="TKS12958.1"/>
    <property type="molecule type" value="Genomic_DNA"/>
</dbReference>
<dbReference type="AlphaFoldDB" id="A0A4U5QQ43"/>
<sequence>MYNCKIDHIKSVDPRIMGSRGEAIDQQQLEASIELALRCTNPFSWEDRPLMIEVAKELQRIERSITAAPAEQLRQAEVETGAPVDGEEGPVSIIEAAPTNHHQTPLLRPLGIQRRRTG</sequence>
<evidence type="ECO:0000256" key="1">
    <source>
        <dbReference type="SAM" id="MobiDB-lite"/>
    </source>
</evidence>
<comment type="caution">
    <text evidence="2">The sequence shown here is derived from an EMBL/GenBank/DDBJ whole genome shotgun (WGS) entry which is preliminary data.</text>
</comment>
<feature type="region of interest" description="Disordered" evidence="1">
    <location>
        <begin position="77"/>
        <end position="118"/>
    </location>
</feature>
<evidence type="ECO:0008006" key="3">
    <source>
        <dbReference type="Google" id="ProtNLM"/>
    </source>
</evidence>
<protein>
    <recommendedName>
        <fullName evidence="3">LRR receptor-like serine/threonine-protein kinase</fullName>
    </recommendedName>
</protein>
<accession>A0A4U5QQ43</accession>
<proteinExistence type="predicted"/>
<gene>
    <name evidence="2" type="ORF">D5086_0000059100</name>
</gene>
<name>A0A4U5QQ43_POPAL</name>